<comment type="caution">
    <text evidence="1">The sequence shown here is derived from an EMBL/GenBank/DDBJ whole genome shotgun (WGS) entry which is preliminary data.</text>
</comment>
<dbReference type="Proteomes" id="UP001500621">
    <property type="component" value="Unassembled WGS sequence"/>
</dbReference>
<reference evidence="2" key="1">
    <citation type="journal article" date="2019" name="Int. J. Syst. Evol. Microbiol.">
        <title>The Global Catalogue of Microorganisms (GCM) 10K type strain sequencing project: providing services to taxonomists for standard genome sequencing and annotation.</title>
        <authorList>
            <consortium name="The Broad Institute Genomics Platform"/>
            <consortium name="The Broad Institute Genome Sequencing Center for Infectious Disease"/>
            <person name="Wu L."/>
            <person name="Ma J."/>
        </authorList>
    </citation>
    <scope>NUCLEOTIDE SEQUENCE [LARGE SCALE GENOMIC DNA]</scope>
    <source>
        <strain evidence="2">JCM 18127</strain>
    </source>
</reference>
<dbReference type="RefSeq" id="WP_345264741.1">
    <property type="nucleotide sequence ID" value="NZ_BAABIM010000002.1"/>
</dbReference>
<accession>A0ABP8W4U7</accession>
<evidence type="ECO:0000313" key="2">
    <source>
        <dbReference type="Proteomes" id="UP001500621"/>
    </source>
</evidence>
<name>A0ABP8W4U7_9ACTN</name>
<keyword evidence="2" id="KW-1185">Reference proteome</keyword>
<dbReference type="EMBL" id="BAABIM010000002">
    <property type="protein sequence ID" value="GAA4680529.1"/>
    <property type="molecule type" value="Genomic_DNA"/>
</dbReference>
<organism evidence="1 2">
    <name type="scientific">Nocardioides nanhaiensis</name>
    <dbReference type="NCBI Taxonomy" id="1476871"/>
    <lineage>
        <taxon>Bacteria</taxon>
        <taxon>Bacillati</taxon>
        <taxon>Actinomycetota</taxon>
        <taxon>Actinomycetes</taxon>
        <taxon>Propionibacteriales</taxon>
        <taxon>Nocardioidaceae</taxon>
        <taxon>Nocardioides</taxon>
    </lineage>
</organism>
<sequence>MSNPRNDNPTVDFNLDNYRSEVDLKPFVIVHGGTPFSLTHLDELDGWKAAEAFAGGEAGADVEVIKLALGDEFQKFKDTARLRRGPMQALVKRYLSHCGIDTGN</sequence>
<proteinExistence type="predicted"/>
<gene>
    <name evidence="1" type="ORF">GCM10023226_17120</name>
</gene>
<evidence type="ECO:0000313" key="1">
    <source>
        <dbReference type="EMBL" id="GAA4680529.1"/>
    </source>
</evidence>
<protein>
    <submittedName>
        <fullName evidence="1">Uncharacterized protein</fullName>
    </submittedName>
</protein>